<gene>
    <name evidence="3" type="ORF">MNB_SV-8-158</name>
</gene>
<dbReference type="InterPro" id="IPR005318">
    <property type="entry name" value="OM_porin_bac"/>
</dbReference>
<accession>A0A1W1CAN5</accession>
<organism evidence="3">
    <name type="scientific">hydrothermal vent metagenome</name>
    <dbReference type="NCBI Taxonomy" id="652676"/>
    <lineage>
        <taxon>unclassified sequences</taxon>
        <taxon>metagenomes</taxon>
        <taxon>ecological metagenomes</taxon>
    </lineage>
</organism>
<name>A0A1W1CAN5_9ZZZZ</name>
<keyword evidence="2" id="KW-0732">Signal</keyword>
<reference evidence="3" key="1">
    <citation type="submission" date="2016-10" db="EMBL/GenBank/DDBJ databases">
        <authorList>
            <person name="de Groot N.N."/>
        </authorList>
    </citation>
    <scope>NUCLEOTIDE SEQUENCE</scope>
</reference>
<dbReference type="GO" id="GO:0016020">
    <property type="term" value="C:membrane"/>
    <property type="evidence" value="ECO:0007669"/>
    <property type="project" value="InterPro"/>
</dbReference>
<protein>
    <recommendedName>
        <fullName evidence="4">Porin</fullName>
    </recommendedName>
</protein>
<dbReference type="Pfam" id="PF03573">
    <property type="entry name" value="OprD"/>
    <property type="match status" value="1"/>
</dbReference>
<dbReference type="Gene3D" id="2.40.160.10">
    <property type="entry name" value="Porin"/>
    <property type="match status" value="1"/>
</dbReference>
<dbReference type="EMBL" id="FPHD01000061">
    <property type="protein sequence ID" value="SFV62782.1"/>
    <property type="molecule type" value="Genomic_DNA"/>
</dbReference>
<dbReference type="InterPro" id="IPR023614">
    <property type="entry name" value="Porin_dom_sf"/>
</dbReference>
<proteinExistence type="predicted"/>
<sequence>MKFTKLSLVAALAVSTAFAGGDIAPVEPVVETPVIKAEACNSDTTINSKAVAYYYTTDATPNDMFSKENSQLGTAVTFDVSHKLFDGITANFSAVGYANLLDDEGRGNSGYMENSQTGAFINVANITAKFGDTTLILGRQLLSSPMVGGFDWLLAPGAFEAYTIANNSIENLTLVGTYLRTWRPNNSGNTWVNLNSDKTPGIVDENNYAFGAAYDNKTISGNLWYYNVDSGAAAGNVDYYTQVYVDGGYNFGIAKVEAQYANTDYNTADSSTAYGVKVSGSVANFDLYAAYNRIQDNQTAYVGVDSLYTSSWNTFVSHSWNGEDLDAFKIGASTKFAGLSAELSYADYDNGNETDLILGYDVTDCINVGTVYTNTKPNVSHADDVNALEVFATYKF</sequence>
<evidence type="ECO:0000256" key="1">
    <source>
        <dbReference type="ARBA" id="ARBA00022448"/>
    </source>
</evidence>
<evidence type="ECO:0000313" key="3">
    <source>
        <dbReference type="EMBL" id="SFV62782.1"/>
    </source>
</evidence>
<dbReference type="AlphaFoldDB" id="A0A1W1CAN5"/>
<evidence type="ECO:0008006" key="4">
    <source>
        <dbReference type="Google" id="ProtNLM"/>
    </source>
</evidence>
<evidence type="ECO:0000256" key="2">
    <source>
        <dbReference type="ARBA" id="ARBA00022729"/>
    </source>
</evidence>
<keyword evidence="1" id="KW-0813">Transport</keyword>
<dbReference type="SUPFAM" id="SSF56935">
    <property type="entry name" value="Porins"/>
    <property type="match status" value="1"/>
</dbReference>